<accession>A0A834X8J2</accession>
<feature type="region of interest" description="Disordered" evidence="1">
    <location>
        <begin position="1"/>
        <end position="27"/>
    </location>
</feature>
<dbReference type="Proteomes" id="UP000634136">
    <property type="component" value="Unassembled WGS sequence"/>
</dbReference>
<protein>
    <submittedName>
        <fullName evidence="2">Uncharacterized protein</fullName>
    </submittedName>
</protein>
<reference evidence="2" key="1">
    <citation type="submission" date="2020-09" db="EMBL/GenBank/DDBJ databases">
        <title>Genome-Enabled Discovery of Anthraquinone Biosynthesis in Senna tora.</title>
        <authorList>
            <person name="Kang S.-H."/>
            <person name="Pandey R.P."/>
            <person name="Lee C.-M."/>
            <person name="Sim J.-S."/>
            <person name="Jeong J.-T."/>
            <person name="Choi B.-S."/>
            <person name="Jung M."/>
            <person name="Ginzburg D."/>
            <person name="Zhao K."/>
            <person name="Won S.Y."/>
            <person name="Oh T.-J."/>
            <person name="Yu Y."/>
            <person name="Kim N.-H."/>
            <person name="Lee O.R."/>
            <person name="Lee T.-H."/>
            <person name="Bashyal P."/>
            <person name="Kim T.-S."/>
            <person name="Lee W.-H."/>
            <person name="Kawkins C."/>
            <person name="Kim C.-K."/>
            <person name="Kim J.S."/>
            <person name="Ahn B.O."/>
            <person name="Rhee S.Y."/>
            <person name="Sohng J.K."/>
        </authorList>
    </citation>
    <scope>NUCLEOTIDE SEQUENCE</scope>
    <source>
        <tissue evidence="2">Leaf</tissue>
    </source>
</reference>
<gene>
    <name evidence="2" type="ORF">G2W53_008006</name>
</gene>
<sequence>MAHRSRRPITPQEGNEETFFPNDNVSTNKRQRIKSLNNHPAAKLEVPSCPR</sequence>
<evidence type="ECO:0000256" key="1">
    <source>
        <dbReference type="SAM" id="MobiDB-lite"/>
    </source>
</evidence>
<organism evidence="2 3">
    <name type="scientific">Senna tora</name>
    <dbReference type="NCBI Taxonomy" id="362788"/>
    <lineage>
        <taxon>Eukaryota</taxon>
        <taxon>Viridiplantae</taxon>
        <taxon>Streptophyta</taxon>
        <taxon>Embryophyta</taxon>
        <taxon>Tracheophyta</taxon>
        <taxon>Spermatophyta</taxon>
        <taxon>Magnoliopsida</taxon>
        <taxon>eudicotyledons</taxon>
        <taxon>Gunneridae</taxon>
        <taxon>Pentapetalae</taxon>
        <taxon>rosids</taxon>
        <taxon>fabids</taxon>
        <taxon>Fabales</taxon>
        <taxon>Fabaceae</taxon>
        <taxon>Caesalpinioideae</taxon>
        <taxon>Cassia clade</taxon>
        <taxon>Senna</taxon>
    </lineage>
</organism>
<proteinExistence type="predicted"/>
<keyword evidence="3" id="KW-1185">Reference proteome</keyword>
<evidence type="ECO:0000313" key="3">
    <source>
        <dbReference type="Proteomes" id="UP000634136"/>
    </source>
</evidence>
<name>A0A834X8J2_9FABA</name>
<comment type="caution">
    <text evidence="2">The sequence shown here is derived from an EMBL/GenBank/DDBJ whole genome shotgun (WGS) entry which is preliminary data.</text>
</comment>
<dbReference type="EMBL" id="JAAIUW010000003">
    <property type="protein sequence ID" value="KAF7839524.1"/>
    <property type="molecule type" value="Genomic_DNA"/>
</dbReference>
<evidence type="ECO:0000313" key="2">
    <source>
        <dbReference type="EMBL" id="KAF7839524.1"/>
    </source>
</evidence>
<dbReference type="AlphaFoldDB" id="A0A834X8J2"/>